<keyword evidence="6 10" id="KW-1133">Transmembrane helix</keyword>
<evidence type="ECO:0000256" key="6">
    <source>
        <dbReference type="ARBA" id="ARBA00022989"/>
    </source>
</evidence>
<keyword evidence="8 10" id="KW-0472">Membrane</keyword>
<accession>A0A4P8VUG6</accession>
<evidence type="ECO:0000256" key="9">
    <source>
        <dbReference type="ARBA" id="ARBA00031586"/>
    </source>
</evidence>
<geneLocation type="mitochondrion" evidence="11"/>
<proteinExistence type="inferred from homology"/>
<feature type="transmembrane region" description="Helical" evidence="10">
    <location>
        <begin position="31"/>
        <end position="52"/>
    </location>
</feature>
<evidence type="ECO:0000256" key="3">
    <source>
        <dbReference type="ARBA" id="ARBA00016612"/>
    </source>
</evidence>
<feature type="transmembrane region" description="Helical" evidence="10">
    <location>
        <begin position="59"/>
        <end position="80"/>
    </location>
</feature>
<evidence type="ECO:0000256" key="1">
    <source>
        <dbReference type="ARBA" id="ARBA00004141"/>
    </source>
</evidence>
<dbReference type="Gene3D" id="1.10.287.3510">
    <property type="match status" value="1"/>
</dbReference>
<evidence type="ECO:0000256" key="5">
    <source>
        <dbReference type="ARBA" id="ARBA00022967"/>
    </source>
</evidence>
<keyword evidence="4 10" id="KW-0812">Transmembrane</keyword>
<evidence type="ECO:0000256" key="7">
    <source>
        <dbReference type="ARBA" id="ARBA00023027"/>
    </source>
</evidence>
<evidence type="ECO:0000313" key="11">
    <source>
        <dbReference type="EMBL" id="QCS25353.1"/>
    </source>
</evidence>
<dbReference type="InterPro" id="IPR039428">
    <property type="entry name" value="NUOK/Mnh_C1-like"/>
</dbReference>
<dbReference type="EMBL" id="MH700493">
    <property type="protein sequence ID" value="QCS25353.1"/>
    <property type="molecule type" value="Genomic_DNA"/>
</dbReference>
<protein>
    <recommendedName>
        <fullName evidence="3">NADH-ubiquinone oxidoreductase chain 4L</fullName>
    </recommendedName>
    <alternativeName>
        <fullName evidence="9">NADH dehydrogenase subunit 4L</fullName>
    </alternativeName>
</protein>
<dbReference type="Pfam" id="PF00420">
    <property type="entry name" value="Oxidored_q2"/>
    <property type="match status" value="1"/>
</dbReference>
<keyword evidence="5" id="KW-1278">Translocase</keyword>
<keyword evidence="11" id="KW-0496">Mitochondrion</keyword>
<evidence type="ECO:0000256" key="10">
    <source>
        <dbReference type="SAM" id="Phobius"/>
    </source>
</evidence>
<keyword evidence="7" id="KW-0520">NAD</keyword>
<evidence type="ECO:0000256" key="8">
    <source>
        <dbReference type="ARBA" id="ARBA00023136"/>
    </source>
</evidence>
<organism evidence="11">
    <name type="scientific">Cyclophorus martensianus</name>
    <dbReference type="NCBI Taxonomy" id="494924"/>
    <lineage>
        <taxon>Eukaryota</taxon>
        <taxon>Metazoa</taxon>
        <taxon>Spiralia</taxon>
        <taxon>Lophotrochozoa</taxon>
        <taxon>Mollusca</taxon>
        <taxon>Gastropoda</taxon>
        <taxon>Caenogastropoda</taxon>
        <taxon>Architaenioglossa</taxon>
        <taxon>Cyclophoroidea</taxon>
        <taxon>Cyclophoridae</taxon>
        <taxon>Cyclophorus</taxon>
    </lineage>
</organism>
<gene>
    <name evidence="11" type="primary">nad4l</name>
</gene>
<name>A0A4P8VUG6_9CAEN</name>
<evidence type="ECO:0000256" key="2">
    <source>
        <dbReference type="ARBA" id="ARBA00010519"/>
    </source>
</evidence>
<comment type="subcellular location">
    <subcellularLocation>
        <location evidence="1">Membrane</location>
        <topology evidence="1">Multi-pass membrane protein</topology>
    </subcellularLocation>
</comment>
<dbReference type="AlphaFoldDB" id="A0A4P8VUG6"/>
<comment type="similarity">
    <text evidence="2">Belongs to the complex I subunit 4L family.</text>
</comment>
<sequence>MNICLVFISSFGFMASFLGLSFHYNHLLSVLLALEAISMNLFFLVFVTLSYTMSSEISLIMITLSACEASLGLSILVSVIRSWGNDYVLSLSLQSC</sequence>
<evidence type="ECO:0000256" key="4">
    <source>
        <dbReference type="ARBA" id="ARBA00022692"/>
    </source>
</evidence>
<reference evidence="11" key="1">
    <citation type="journal article" date="2019" name="Int. J. Biol. Macromol.">
        <title>The first complete mitochondrial genome of a cyclophorid land snail, with implications for architaenioglossan relationships (Mollusca, Caenogastropoda, Cyclophoroidea).</title>
        <authorList>
            <person name="Xie G.-L."/>
            <person name="Koehler F."/>
            <person name="Ouyang S."/>
            <person name="Wu X.-P."/>
        </authorList>
    </citation>
    <scope>NUCLEOTIDE SEQUENCE</scope>
</reference>
<dbReference type="GO" id="GO:0016020">
    <property type="term" value="C:membrane"/>
    <property type="evidence" value="ECO:0007669"/>
    <property type="project" value="UniProtKB-SubCell"/>
</dbReference>